<gene>
    <name evidence="2" type="ORF">AO498_14270</name>
</gene>
<dbReference type="Pfam" id="PF13593">
    <property type="entry name" value="SBF_like"/>
    <property type="match status" value="1"/>
</dbReference>
<dbReference type="PIRSF" id="PIRSF026166">
    <property type="entry name" value="UCP026166"/>
    <property type="match status" value="1"/>
</dbReference>
<reference evidence="3" key="1">
    <citation type="submission" date="2015-09" db="EMBL/GenBank/DDBJ databases">
        <title>Complete sequence of Algoriphagus sp. M8-2.</title>
        <authorList>
            <person name="Shintani M."/>
        </authorList>
    </citation>
    <scope>NUCLEOTIDE SEQUENCE [LARGE SCALE GENOMIC DNA]</scope>
    <source>
        <strain evidence="3">M8-2</strain>
    </source>
</reference>
<dbReference type="PATRIC" id="fig|1727163.4.peg.2997"/>
<feature type="transmembrane region" description="Helical" evidence="1">
    <location>
        <begin position="307"/>
        <end position="325"/>
    </location>
</feature>
<evidence type="ECO:0000313" key="2">
    <source>
        <dbReference type="EMBL" id="AMQ57613.1"/>
    </source>
</evidence>
<feature type="transmembrane region" description="Helical" evidence="1">
    <location>
        <begin position="137"/>
        <end position="156"/>
    </location>
</feature>
<dbReference type="GO" id="GO:0005886">
    <property type="term" value="C:plasma membrane"/>
    <property type="evidence" value="ECO:0007669"/>
    <property type="project" value="TreeGrafter"/>
</dbReference>
<keyword evidence="1" id="KW-1133">Transmembrane helix</keyword>
<feature type="transmembrane region" description="Helical" evidence="1">
    <location>
        <begin position="106"/>
        <end position="130"/>
    </location>
</feature>
<dbReference type="RefSeq" id="WP_067549100.1">
    <property type="nucleotide sequence ID" value="NZ_CP012836.1"/>
</dbReference>
<dbReference type="InterPro" id="IPR016833">
    <property type="entry name" value="Put_Na-Bile_cotransptr"/>
</dbReference>
<keyword evidence="1" id="KW-0472">Membrane</keyword>
<dbReference type="Proteomes" id="UP000073816">
    <property type="component" value="Chromosome"/>
</dbReference>
<proteinExistence type="predicted"/>
<dbReference type="EMBL" id="CP012836">
    <property type="protein sequence ID" value="AMQ57613.1"/>
    <property type="molecule type" value="Genomic_DNA"/>
</dbReference>
<feature type="transmembrane region" description="Helical" evidence="1">
    <location>
        <begin position="281"/>
        <end position="301"/>
    </location>
</feature>
<dbReference type="Gene3D" id="1.20.1530.20">
    <property type="match status" value="1"/>
</dbReference>
<organism evidence="2 3">
    <name type="scientific">Algoriphagus sanaruensis</name>
    <dbReference type="NCBI Taxonomy" id="1727163"/>
    <lineage>
        <taxon>Bacteria</taxon>
        <taxon>Pseudomonadati</taxon>
        <taxon>Bacteroidota</taxon>
        <taxon>Cytophagia</taxon>
        <taxon>Cytophagales</taxon>
        <taxon>Cyclobacteriaceae</taxon>
        <taxon>Algoriphagus</taxon>
    </lineage>
</organism>
<name>A0A142ER58_9BACT</name>
<dbReference type="InterPro" id="IPR038770">
    <property type="entry name" value="Na+/solute_symporter_sf"/>
</dbReference>
<dbReference type="OrthoDB" id="9792271at2"/>
<evidence type="ECO:0000313" key="3">
    <source>
        <dbReference type="Proteomes" id="UP000073816"/>
    </source>
</evidence>
<feature type="transmembrane region" description="Helical" evidence="1">
    <location>
        <begin position="43"/>
        <end position="62"/>
    </location>
</feature>
<keyword evidence="1" id="KW-0812">Transmembrane</keyword>
<feature type="transmembrane region" description="Helical" evidence="1">
    <location>
        <begin position="237"/>
        <end position="260"/>
    </location>
</feature>
<reference evidence="2 3" key="2">
    <citation type="journal article" date="2016" name="Genome Announc.">
        <title>Complete Genome Sequence of Algoriphagus sp. Strain M8-2, Isolated from a Brackish Lake.</title>
        <authorList>
            <person name="Muraguchi Y."/>
            <person name="Kushimoto K."/>
            <person name="Ohtsubo Y."/>
            <person name="Suzuki T."/>
            <person name="Dohra H."/>
            <person name="Kimbara K."/>
            <person name="Shintani M."/>
        </authorList>
    </citation>
    <scope>NUCLEOTIDE SEQUENCE [LARGE SCALE GENOMIC DNA]</scope>
    <source>
        <strain evidence="2 3">M8-2</strain>
    </source>
</reference>
<dbReference type="PANTHER" id="PTHR18640:SF5">
    <property type="entry name" value="SODIUM_BILE ACID COTRANSPORTER 7"/>
    <property type="match status" value="1"/>
</dbReference>
<evidence type="ECO:0000256" key="1">
    <source>
        <dbReference type="SAM" id="Phobius"/>
    </source>
</evidence>
<dbReference type="STRING" id="1727163.AO498_14270"/>
<dbReference type="AlphaFoldDB" id="A0A142ER58"/>
<dbReference type="PANTHER" id="PTHR18640">
    <property type="entry name" value="SOLUTE CARRIER FAMILY 10 MEMBER 7"/>
    <property type="match status" value="1"/>
</dbReference>
<evidence type="ECO:0008006" key="4">
    <source>
        <dbReference type="Google" id="ProtNLM"/>
    </source>
</evidence>
<dbReference type="KEGG" id="alm:AO498_14270"/>
<feature type="transmembrane region" description="Helical" evidence="1">
    <location>
        <begin position="74"/>
        <end position="94"/>
    </location>
</feature>
<keyword evidence="3" id="KW-1185">Reference proteome</keyword>
<protein>
    <recommendedName>
        <fullName evidence="4">Bile acid:sodium symporter</fullName>
    </recommendedName>
</protein>
<sequence>MNNRLFKTLQKVGINGFLLGLFAAIALAAWVPEVGSSQSGIPWKPIINLGIALVFFFYGVKLNPVQLKEGLTNWRLHLMIQSATFLFFPILVLVLKNITPWIEDDFQLGITYLSALPSTVSASVVMVSIAGGNLPGAIFNASISSLLGVILTPAWMGILANGVGGELDFWSTLGELTLKVIFPVTLGVLCHGWLFPKLKDFLPRLKYVDQTVIMIIVFTSFSDSFQQQIFSSYAVSTLLSVALTMLGIFLLVLIILSVLGKAFRFSLQDRITTLFCGSKKSLVHGVVIGKVIFPNAATLGLVLLPVMLYHIQQLILGSILAGYIGRNYSEEKK</sequence>
<accession>A0A142ER58</accession>
<feature type="transmembrane region" description="Helical" evidence="1">
    <location>
        <begin position="12"/>
        <end position="31"/>
    </location>
</feature>